<dbReference type="OMA" id="KYDHDAS"/>
<dbReference type="GO" id="GO:0097718">
    <property type="term" value="F:disordered domain specific binding"/>
    <property type="evidence" value="ECO:0007669"/>
    <property type="project" value="EnsemblFungi"/>
</dbReference>
<dbReference type="eggNOG" id="KOG1339">
    <property type="taxonomic scope" value="Eukaryota"/>
</dbReference>
<evidence type="ECO:0000256" key="9">
    <source>
        <dbReference type="ARBA" id="ARBA00023180"/>
    </source>
</evidence>
<keyword evidence="9" id="KW-0325">Glycoprotein</keyword>
<dbReference type="FunFam" id="2.40.70.10:FF:000002">
    <property type="entry name" value="Vacuolar aspartic proteinase"/>
    <property type="match status" value="1"/>
</dbReference>
<comment type="subcellular location">
    <subcellularLocation>
        <location evidence="1">Vacuole</location>
    </subcellularLocation>
</comment>
<dbReference type="PROSITE" id="PS51767">
    <property type="entry name" value="PEPTIDASE_A1"/>
    <property type="match status" value="1"/>
</dbReference>
<dbReference type="InterPro" id="IPR001461">
    <property type="entry name" value="Aspartic_peptidase_A1"/>
</dbReference>
<dbReference type="InterPro" id="IPR033121">
    <property type="entry name" value="PEPTIDASE_A1"/>
</dbReference>
<evidence type="ECO:0000313" key="15">
    <source>
        <dbReference type="Proteomes" id="UP000015100"/>
    </source>
</evidence>
<dbReference type="EMBL" id="AQGS01000114">
    <property type="protein sequence ID" value="EPS42410.1"/>
    <property type="molecule type" value="Genomic_DNA"/>
</dbReference>
<comment type="similarity">
    <text evidence="2 12">Belongs to the peptidase A1 family.</text>
</comment>
<dbReference type="STRING" id="1284197.S8AHA2"/>
<dbReference type="OrthoDB" id="771136at2759"/>
<dbReference type="GO" id="GO:0000324">
    <property type="term" value="C:fungal-type vacuole"/>
    <property type="evidence" value="ECO:0007669"/>
    <property type="project" value="EnsemblFungi"/>
</dbReference>
<organism evidence="14 15">
    <name type="scientific">Dactylellina haptotyla (strain CBS 200.50)</name>
    <name type="common">Nematode-trapping fungus</name>
    <name type="synonym">Monacrosporium haptotylum</name>
    <dbReference type="NCBI Taxonomy" id="1284197"/>
    <lineage>
        <taxon>Eukaryota</taxon>
        <taxon>Fungi</taxon>
        <taxon>Dikarya</taxon>
        <taxon>Ascomycota</taxon>
        <taxon>Pezizomycotina</taxon>
        <taxon>Orbiliomycetes</taxon>
        <taxon>Orbiliales</taxon>
        <taxon>Orbiliaceae</taxon>
        <taxon>Dactylellina</taxon>
    </lineage>
</organism>
<keyword evidence="15" id="KW-1185">Reference proteome</keyword>
<dbReference type="Pfam" id="PF00026">
    <property type="entry name" value="Asp"/>
    <property type="match status" value="1"/>
</dbReference>
<dbReference type="GO" id="GO:0004190">
    <property type="term" value="F:aspartic-type endopeptidase activity"/>
    <property type="evidence" value="ECO:0007669"/>
    <property type="project" value="UniProtKB-KW"/>
</dbReference>
<dbReference type="PROSITE" id="PS00141">
    <property type="entry name" value="ASP_PROTEASE"/>
    <property type="match status" value="2"/>
</dbReference>
<feature type="domain" description="Peptidase A1" evidence="13">
    <location>
        <begin position="82"/>
        <end position="390"/>
    </location>
</feature>
<dbReference type="Proteomes" id="UP000015100">
    <property type="component" value="Unassembled WGS sequence"/>
</dbReference>
<protein>
    <recommendedName>
        <fullName evidence="13">Peptidase A1 domain-containing protein</fullName>
    </recommendedName>
</protein>
<feature type="disulfide bond" evidence="11">
    <location>
        <begin position="113"/>
        <end position="118"/>
    </location>
</feature>
<sequence>MKISTLAAAAGFAGIAHAGIHKVALKKIPVEETMLSQDFQTQVRALSQKYMSDRQNNRQMFVNDVNADGHLVPVDNFMNAQYFSEITLGTPPQTFKVVLDTGSSNLWVPSSKCSSIACFLHTKYESSQSTSYKANGTEFEIRYGSGSMKGFVSQDTLTIGDLTIKGQDFAEATEEPGLAFAFGKFDGILGMGYDTISVNKMVPPFYQMVNQGLIDEPVFAFYIAPSEVQSEVVFGGIDKSHYTGDITWIDLRRKAYWEVEFDAITFGQETSEFGETWGAILDTGTSLITLPSDYAELLNAQIGAKKSWNGQYTVDCNTVPGLPDLSFRLGGVNFTISAEDYTLNVQGSCISAITPLDMPKPVGPLAILGDAFLRKYYSIYDLGKGRVGIAKAK</sequence>
<evidence type="ECO:0000256" key="11">
    <source>
        <dbReference type="PIRSR" id="PIRSR601461-2"/>
    </source>
</evidence>
<dbReference type="InterPro" id="IPR021109">
    <property type="entry name" value="Peptidase_aspartic_dom_sf"/>
</dbReference>
<evidence type="ECO:0000313" key="14">
    <source>
        <dbReference type="EMBL" id="EPS42410.1"/>
    </source>
</evidence>
<keyword evidence="4 12" id="KW-0645">Protease</keyword>
<dbReference type="PRINTS" id="PR00792">
    <property type="entry name" value="PEPSIN"/>
</dbReference>
<feature type="disulfide bond" evidence="11">
    <location>
        <begin position="316"/>
        <end position="349"/>
    </location>
</feature>
<evidence type="ECO:0000256" key="12">
    <source>
        <dbReference type="RuleBase" id="RU000454"/>
    </source>
</evidence>
<proteinExistence type="inferred from homology"/>
<comment type="caution">
    <text evidence="14">The sequence shown here is derived from an EMBL/GenBank/DDBJ whole genome shotgun (WGS) entry which is preliminary data.</text>
</comment>
<evidence type="ECO:0000256" key="4">
    <source>
        <dbReference type="ARBA" id="ARBA00022670"/>
    </source>
</evidence>
<keyword evidence="3" id="KW-0926">Vacuole</keyword>
<dbReference type="SUPFAM" id="SSF50630">
    <property type="entry name" value="Acid proteases"/>
    <property type="match status" value="1"/>
</dbReference>
<dbReference type="GO" id="GO:0016237">
    <property type="term" value="P:microautophagy"/>
    <property type="evidence" value="ECO:0007669"/>
    <property type="project" value="EnsemblFungi"/>
</dbReference>
<evidence type="ECO:0000256" key="8">
    <source>
        <dbReference type="ARBA" id="ARBA00023157"/>
    </source>
</evidence>
<evidence type="ECO:0000256" key="6">
    <source>
        <dbReference type="ARBA" id="ARBA00022750"/>
    </source>
</evidence>
<evidence type="ECO:0000256" key="7">
    <source>
        <dbReference type="ARBA" id="ARBA00022801"/>
    </source>
</evidence>
<dbReference type="MEROPS" id="A01.018"/>
<evidence type="ECO:0000256" key="3">
    <source>
        <dbReference type="ARBA" id="ARBA00022554"/>
    </source>
</evidence>
<dbReference type="PANTHER" id="PTHR47966:SF51">
    <property type="entry name" value="BETA-SITE APP-CLEAVING ENZYME, ISOFORM A-RELATED"/>
    <property type="match status" value="1"/>
</dbReference>
<dbReference type="GO" id="GO:0051603">
    <property type="term" value="P:proteolysis involved in protein catabolic process"/>
    <property type="evidence" value="ECO:0007669"/>
    <property type="project" value="EnsemblFungi"/>
</dbReference>
<dbReference type="InterPro" id="IPR001969">
    <property type="entry name" value="Aspartic_peptidase_AS"/>
</dbReference>
<dbReference type="Gene3D" id="2.40.70.10">
    <property type="entry name" value="Acid Proteases"/>
    <property type="match status" value="2"/>
</dbReference>
<keyword evidence="8 11" id="KW-1015">Disulfide bond</keyword>
<dbReference type="PANTHER" id="PTHR47966">
    <property type="entry name" value="BETA-SITE APP-CLEAVING ENZYME, ISOFORM A-RELATED"/>
    <property type="match status" value="1"/>
</dbReference>
<evidence type="ECO:0000256" key="2">
    <source>
        <dbReference type="ARBA" id="ARBA00007447"/>
    </source>
</evidence>
<dbReference type="FunFam" id="2.40.70.10:FF:000036">
    <property type="entry name" value="Vacuolar aspartic protease"/>
    <property type="match status" value="1"/>
</dbReference>
<dbReference type="GO" id="GO:0070492">
    <property type="term" value="F:oligosaccharide binding"/>
    <property type="evidence" value="ECO:0007669"/>
    <property type="project" value="EnsemblFungi"/>
</dbReference>
<keyword evidence="7 12" id="KW-0378">Hydrolase</keyword>
<evidence type="ECO:0000256" key="1">
    <source>
        <dbReference type="ARBA" id="ARBA00004116"/>
    </source>
</evidence>
<keyword evidence="5" id="KW-0732">Signal</keyword>
<reference evidence="14 15" key="1">
    <citation type="journal article" date="2013" name="PLoS Genet.">
        <title>Genomic mechanisms accounting for the adaptation to parasitism in nematode-trapping fungi.</title>
        <authorList>
            <person name="Meerupati T."/>
            <person name="Andersson K.M."/>
            <person name="Friman E."/>
            <person name="Kumar D."/>
            <person name="Tunlid A."/>
            <person name="Ahren D."/>
        </authorList>
    </citation>
    <scope>NUCLEOTIDE SEQUENCE [LARGE SCALE GENOMIC DNA]</scope>
    <source>
        <strain evidence="14 15">CBS 200.50</strain>
    </source>
</reference>
<dbReference type="GO" id="GO:0000425">
    <property type="term" value="P:pexophagy"/>
    <property type="evidence" value="ECO:0007669"/>
    <property type="project" value="EnsemblFungi"/>
</dbReference>
<dbReference type="HOGENOM" id="CLU_013253_3_4_1"/>
<evidence type="ECO:0000259" key="13">
    <source>
        <dbReference type="PROSITE" id="PS51767"/>
    </source>
</evidence>
<dbReference type="GO" id="GO:0032991">
    <property type="term" value="C:protein-containing complex"/>
    <property type="evidence" value="ECO:0007669"/>
    <property type="project" value="EnsemblFungi"/>
</dbReference>
<evidence type="ECO:0000256" key="5">
    <source>
        <dbReference type="ARBA" id="ARBA00022729"/>
    </source>
</evidence>
<reference evidence="15" key="2">
    <citation type="submission" date="2013-04" db="EMBL/GenBank/DDBJ databases">
        <title>Genomic mechanisms accounting for the adaptation to parasitism in nematode-trapping fungi.</title>
        <authorList>
            <person name="Ahren D.G."/>
        </authorList>
    </citation>
    <scope>NUCLEOTIDE SEQUENCE [LARGE SCALE GENOMIC DNA]</scope>
    <source>
        <strain evidence="15">CBS 200.50</strain>
    </source>
</reference>
<evidence type="ECO:0000256" key="10">
    <source>
        <dbReference type="PIRSR" id="PIRSR601461-1"/>
    </source>
</evidence>
<name>S8AHA2_DACHA</name>
<keyword evidence="6 12" id="KW-0064">Aspartyl protease</keyword>
<feature type="active site" evidence="10">
    <location>
        <position position="100"/>
    </location>
</feature>
<feature type="active site" evidence="10">
    <location>
        <position position="282"/>
    </location>
</feature>
<gene>
    <name evidence="14" type="ORF">H072_3605</name>
</gene>
<accession>S8AHA2</accession>
<dbReference type="AlphaFoldDB" id="S8AHA2"/>